<sequence length="335" mass="36976">MVFTDLLETNWQHIKNVTLDTDWQPQAFNVSAGDSHGPYGRAARVSNVVSNPLNDTHSNSGPSLHGGDAGLQLWVRAKPEGDLVSTGEIDTVRNDILYGSFRTSMKLTGVSGTCGAFFYYFNDTQEIDFEFLSSQLNATSSPVNLVLHSTLSLQAGNDASHSPTFKVIQLPFKPDEGFHEYRFDWMPDKVSFYADGQWLVDMTQDVPVQPGHIAVSHWSNGNDLWSGGPPKTDAVITVQYTKAYFNSSHSNRQADYARRCTNPNGPKAICVVPELDGNSTADTYFFSEHFNQTVNQTVYNDTKNSKKNDASDMGGSNKSFWATLMLMSAMAVALL</sequence>
<organism evidence="2 3">
    <name type="scientific">Trichoglossum hirsutum</name>
    <dbReference type="NCBI Taxonomy" id="265104"/>
    <lineage>
        <taxon>Eukaryota</taxon>
        <taxon>Fungi</taxon>
        <taxon>Dikarya</taxon>
        <taxon>Ascomycota</taxon>
        <taxon>Pezizomycotina</taxon>
        <taxon>Geoglossomycetes</taxon>
        <taxon>Geoglossales</taxon>
        <taxon>Geoglossaceae</taxon>
        <taxon>Trichoglossum</taxon>
    </lineage>
</organism>
<dbReference type="AlphaFoldDB" id="A0A9P8IE26"/>
<proteinExistence type="predicted"/>
<dbReference type="CDD" id="cd00413">
    <property type="entry name" value="Glyco_hydrolase_16"/>
    <property type="match status" value="1"/>
</dbReference>
<dbReference type="Pfam" id="PF00722">
    <property type="entry name" value="Glyco_hydro_16"/>
    <property type="match status" value="1"/>
</dbReference>
<comment type="caution">
    <text evidence="2">The sequence shown here is derived from an EMBL/GenBank/DDBJ whole genome shotgun (WGS) entry which is preliminary data.</text>
</comment>
<dbReference type="InterPro" id="IPR013320">
    <property type="entry name" value="ConA-like_dom_sf"/>
</dbReference>
<protein>
    <recommendedName>
        <fullName evidence="1">GH16 domain-containing protein</fullName>
    </recommendedName>
</protein>
<dbReference type="PANTHER" id="PTHR38121:SF5">
    <property type="entry name" value="GH16 DOMAIN-CONTAINING PROTEIN"/>
    <property type="match status" value="1"/>
</dbReference>
<gene>
    <name evidence="2" type="ORF">GP486_008249</name>
</gene>
<dbReference type="GO" id="GO:0004553">
    <property type="term" value="F:hydrolase activity, hydrolyzing O-glycosyl compounds"/>
    <property type="evidence" value="ECO:0007669"/>
    <property type="project" value="InterPro"/>
</dbReference>
<evidence type="ECO:0000259" key="1">
    <source>
        <dbReference type="PROSITE" id="PS51762"/>
    </source>
</evidence>
<name>A0A9P8IE26_9PEZI</name>
<reference evidence="2" key="1">
    <citation type="submission" date="2021-03" db="EMBL/GenBank/DDBJ databases">
        <title>Comparative genomics and phylogenomic investigation of the class Geoglossomycetes provide insights into ecological specialization and systematics.</title>
        <authorList>
            <person name="Melie T."/>
            <person name="Pirro S."/>
            <person name="Miller A.N."/>
            <person name="Quandt A."/>
        </authorList>
    </citation>
    <scope>NUCLEOTIDE SEQUENCE</scope>
    <source>
        <strain evidence="2">CAQ_001_2017</strain>
    </source>
</reference>
<dbReference type="GO" id="GO:0005975">
    <property type="term" value="P:carbohydrate metabolic process"/>
    <property type="evidence" value="ECO:0007669"/>
    <property type="project" value="InterPro"/>
</dbReference>
<evidence type="ECO:0000313" key="2">
    <source>
        <dbReference type="EMBL" id="KAH0548009.1"/>
    </source>
</evidence>
<dbReference type="SUPFAM" id="SSF49899">
    <property type="entry name" value="Concanavalin A-like lectins/glucanases"/>
    <property type="match status" value="1"/>
</dbReference>
<keyword evidence="3" id="KW-1185">Reference proteome</keyword>
<dbReference type="PANTHER" id="PTHR38121">
    <property type="entry name" value="GH16 DOMAIN-CONTAINING PROTEIN"/>
    <property type="match status" value="1"/>
</dbReference>
<accession>A0A9P8IE26</accession>
<evidence type="ECO:0000313" key="3">
    <source>
        <dbReference type="Proteomes" id="UP000750711"/>
    </source>
</evidence>
<dbReference type="EMBL" id="JAGHQM010002965">
    <property type="protein sequence ID" value="KAH0548009.1"/>
    <property type="molecule type" value="Genomic_DNA"/>
</dbReference>
<dbReference type="InterPro" id="IPR000757">
    <property type="entry name" value="Beta-glucanase-like"/>
</dbReference>
<dbReference type="Proteomes" id="UP000750711">
    <property type="component" value="Unassembled WGS sequence"/>
</dbReference>
<dbReference type="Gene3D" id="2.60.120.200">
    <property type="match status" value="1"/>
</dbReference>
<feature type="domain" description="GH16" evidence="1">
    <location>
        <begin position="9"/>
        <end position="249"/>
    </location>
</feature>
<dbReference type="PROSITE" id="PS51762">
    <property type="entry name" value="GH16_2"/>
    <property type="match status" value="1"/>
</dbReference>